<feature type="transmembrane region" description="Helical" evidence="1">
    <location>
        <begin position="180"/>
        <end position="199"/>
    </location>
</feature>
<dbReference type="Proteomes" id="UP000681340">
    <property type="component" value="Unassembled WGS sequence"/>
</dbReference>
<evidence type="ECO:0000256" key="1">
    <source>
        <dbReference type="SAM" id="Phobius"/>
    </source>
</evidence>
<gene>
    <name evidence="2" type="ORF">Aau02nite_39230</name>
</gene>
<feature type="transmembrane region" description="Helical" evidence="1">
    <location>
        <begin position="145"/>
        <end position="168"/>
    </location>
</feature>
<name>A0A919SCU2_9ACTN</name>
<keyword evidence="1" id="KW-0472">Membrane</keyword>
<organism evidence="2 3">
    <name type="scientific">Actinoplanes auranticolor</name>
    <dbReference type="NCBI Taxonomy" id="47988"/>
    <lineage>
        <taxon>Bacteria</taxon>
        <taxon>Bacillati</taxon>
        <taxon>Actinomycetota</taxon>
        <taxon>Actinomycetes</taxon>
        <taxon>Micromonosporales</taxon>
        <taxon>Micromonosporaceae</taxon>
        <taxon>Actinoplanes</taxon>
    </lineage>
</organism>
<protein>
    <submittedName>
        <fullName evidence="2">Uncharacterized protein</fullName>
    </submittedName>
</protein>
<keyword evidence="1" id="KW-0812">Transmembrane</keyword>
<feature type="transmembrane region" description="Helical" evidence="1">
    <location>
        <begin position="20"/>
        <end position="40"/>
    </location>
</feature>
<sequence length="252" mass="27588">MTGDAVVREVGRPKVFWWQVLRVAFVLGWVAWAALTWWVSPREGTLDDARADLTAGRVTTYEWGRGWSDATGLFSPGRPQLESADTDGPVFLWNTGDGRQHYITVPGGVPADVVDPAAQPRSVTPEGESLAAALRVFHAHDGPEAWPVGTLISGLSLAGVILFLWALVSASAPPAGGTRWFWFWLVGTAPLGLGLLWWLTRERPWSSRAPVREKRFKWWAGIGFGFLATLVLSLVLWGLHSLLGDALVPRVS</sequence>
<evidence type="ECO:0000313" key="3">
    <source>
        <dbReference type="Proteomes" id="UP000681340"/>
    </source>
</evidence>
<proteinExistence type="predicted"/>
<dbReference type="EMBL" id="BOQL01000029">
    <property type="protein sequence ID" value="GIM70057.1"/>
    <property type="molecule type" value="Genomic_DNA"/>
</dbReference>
<keyword evidence="1" id="KW-1133">Transmembrane helix</keyword>
<dbReference type="AlphaFoldDB" id="A0A919SCU2"/>
<feature type="transmembrane region" description="Helical" evidence="1">
    <location>
        <begin position="219"/>
        <end position="239"/>
    </location>
</feature>
<accession>A0A919SCU2</accession>
<dbReference type="RefSeq" id="WP_212989924.1">
    <property type="nucleotide sequence ID" value="NZ_BAABEA010000053.1"/>
</dbReference>
<reference evidence="2" key="1">
    <citation type="submission" date="2021-03" db="EMBL/GenBank/DDBJ databases">
        <title>Whole genome shotgun sequence of Actinoplanes auranticolor NBRC 12245.</title>
        <authorList>
            <person name="Komaki H."/>
            <person name="Tamura T."/>
        </authorList>
    </citation>
    <scope>NUCLEOTIDE SEQUENCE</scope>
    <source>
        <strain evidence="2">NBRC 12245</strain>
    </source>
</reference>
<keyword evidence="3" id="KW-1185">Reference proteome</keyword>
<evidence type="ECO:0000313" key="2">
    <source>
        <dbReference type="EMBL" id="GIM70057.1"/>
    </source>
</evidence>
<comment type="caution">
    <text evidence="2">The sequence shown here is derived from an EMBL/GenBank/DDBJ whole genome shotgun (WGS) entry which is preliminary data.</text>
</comment>